<dbReference type="EMBL" id="FNXY01000003">
    <property type="protein sequence ID" value="SEI76257.1"/>
    <property type="molecule type" value="Genomic_DNA"/>
</dbReference>
<dbReference type="InterPro" id="IPR030395">
    <property type="entry name" value="GP_PDE_dom"/>
</dbReference>
<dbReference type="GO" id="GO:0006629">
    <property type="term" value="P:lipid metabolic process"/>
    <property type="evidence" value="ECO:0007669"/>
    <property type="project" value="InterPro"/>
</dbReference>
<reference evidence="2 3" key="1">
    <citation type="submission" date="2016-10" db="EMBL/GenBank/DDBJ databases">
        <authorList>
            <person name="de Groot N.N."/>
        </authorList>
    </citation>
    <scope>NUCLEOTIDE SEQUENCE [LARGE SCALE GENOMIC DNA]</scope>
    <source>
        <strain evidence="2 3">DSM 19938</strain>
    </source>
</reference>
<dbReference type="PANTHER" id="PTHR46211:SF1">
    <property type="entry name" value="GLYCEROPHOSPHODIESTER PHOSPHODIESTERASE, CYTOPLASMIC"/>
    <property type="match status" value="1"/>
</dbReference>
<dbReference type="Pfam" id="PF03009">
    <property type="entry name" value="GDPD"/>
    <property type="match status" value="1"/>
</dbReference>
<dbReference type="RefSeq" id="WP_090335091.1">
    <property type="nucleotide sequence ID" value="NZ_FNXY01000003.1"/>
</dbReference>
<name>A0A1H6TGK7_9BACT</name>
<accession>A0A1H6TGK7</accession>
<dbReference type="CDD" id="cd08566">
    <property type="entry name" value="GDPD_AtGDE_like"/>
    <property type="match status" value="1"/>
</dbReference>
<feature type="domain" description="GP-PDE" evidence="1">
    <location>
        <begin position="54"/>
        <end position="297"/>
    </location>
</feature>
<dbReference type="PANTHER" id="PTHR46211">
    <property type="entry name" value="GLYCEROPHOSPHORYL DIESTER PHOSPHODIESTERASE"/>
    <property type="match status" value="1"/>
</dbReference>
<proteinExistence type="predicted"/>
<dbReference type="SUPFAM" id="SSF51695">
    <property type="entry name" value="PLC-like phosphodiesterases"/>
    <property type="match status" value="1"/>
</dbReference>
<protein>
    <submittedName>
        <fullName evidence="2">Glycerophosphoryl diester phosphodiesterase</fullName>
    </submittedName>
</protein>
<organism evidence="2 3">
    <name type="scientific">Dyadobacter koreensis</name>
    <dbReference type="NCBI Taxonomy" id="408657"/>
    <lineage>
        <taxon>Bacteria</taxon>
        <taxon>Pseudomonadati</taxon>
        <taxon>Bacteroidota</taxon>
        <taxon>Cytophagia</taxon>
        <taxon>Cytophagales</taxon>
        <taxon>Spirosomataceae</taxon>
        <taxon>Dyadobacter</taxon>
    </lineage>
</organism>
<sequence>MLAQRSKNPYPLLLLLFLTSCVPSRQFTSVTYNCNFSKTGSLKAHLKPSNRFVPMIMAHQGGIEDGYPGNCIATFENTYQNVPCVLLEFDIRMTADSQLVISHDNELGIRTNGTGLLNQQQWKDVKNLRLKDDKGLLTKNKIPSFKEVLDWSKDKSLILVVDKKPETDIVKTIKMLKDNNAIHKSIVICYSLDEAKKVYELEPSLMLAVGFNSWDHITNVEKSGLPLENIVALTPKELQPESFYLKVHSMKILTSLGTNGNIDTLNTEISAPMYNKIWESGADIICTDQPIFVHSLFQK</sequence>
<dbReference type="OrthoDB" id="384721at2"/>
<dbReference type="PROSITE" id="PS51704">
    <property type="entry name" value="GP_PDE"/>
    <property type="match status" value="1"/>
</dbReference>
<evidence type="ECO:0000313" key="3">
    <source>
        <dbReference type="Proteomes" id="UP000199532"/>
    </source>
</evidence>
<evidence type="ECO:0000313" key="2">
    <source>
        <dbReference type="EMBL" id="SEI76257.1"/>
    </source>
</evidence>
<dbReference type="PROSITE" id="PS51257">
    <property type="entry name" value="PROKAR_LIPOPROTEIN"/>
    <property type="match status" value="1"/>
</dbReference>
<dbReference type="InterPro" id="IPR017946">
    <property type="entry name" value="PLC-like_Pdiesterase_TIM-brl"/>
</dbReference>
<dbReference type="AlphaFoldDB" id="A0A1H6TGK7"/>
<dbReference type="GO" id="GO:0008081">
    <property type="term" value="F:phosphoric diester hydrolase activity"/>
    <property type="evidence" value="ECO:0007669"/>
    <property type="project" value="InterPro"/>
</dbReference>
<dbReference type="Gene3D" id="3.20.20.190">
    <property type="entry name" value="Phosphatidylinositol (PI) phosphodiesterase"/>
    <property type="match status" value="1"/>
</dbReference>
<dbReference type="STRING" id="408657.SAMN04487995_2081"/>
<keyword evidence="3" id="KW-1185">Reference proteome</keyword>
<dbReference type="Proteomes" id="UP000199532">
    <property type="component" value="Unassembled WGS sequence"/>
</dbReference>
<gene>
    <name evidence="2" type="ORF">SAMN04487995_2081</name>
</gene>
<evidence type="ECO:0000259" key="1">
    <source>
        <dbReference type="PROSITE" id="PS51704"/>
    </source>
</evidence>